<evidence type="ECO:0000256" key="1">
    <source>
        <dbReference type="ARBA" id="ARBA00004123"/>
    </source>
</evidence>
<evidence type="ECO:0000256" key="3">
    <source>
        <dbReference type="ARBA" id="ARBA00034716"/>
    </source>
</evidence>
<feature type="region of interest" description="Disordered" evidence="4">
    <location>
        <begin position="1"/>
        <end position="20"/>
    </location>
</feature>
<dbReference type="InterPro" id="IPR028271">
    <property type="entry name" value="RAMAC"/>
</dbReference>
<dbReference type="AlphaFoldDB" id="A0A8J6GDT4"/>
<feature type="compositionally biased region" description="Polar residues" evidence="4">
    <location>
        <begin position="76"/>
        <end position="93"/>
    </location>
</feature>
<dbReference type="PANTHER" id="PTHR48168:SF1">
    <property type="entry name" value="RNA GUANINE-N7 METHYLTRANSFERASE ACTIVATING SUBUNIT-RELATED"/>
    <property type="match status" value="1"/>
</dbReference>
<dbReference type="GO" id="GO:0106005">
    <property type="term" value="P:RNA 5'-cap (guanine-N7)-methylation"/>
    <property type="evidence" value="ECO:0007669"/>
    <property type="project" value="InterPro"/>
</dbReference>
<evidence type="ECO:0000256" key="2">
    <source>
        <dbReference type="ARBA" id="ARBA00023242"/>
    </source>
</evidence>
<feature type="compositionally biased region" description="Basic and acidic residues" evidence="4">
    <location>
        <begin position="62"/>
        <end position="73"/>
    </location>
</feature>
<dbReference type="EMBL" id="JAATJU010023016">
    <property type="protein sequence ID" value="KAH0509011.1"/>
    <property type="molecule type" value="Genomic_DNA"/>
</dbReference>
<comment type="caution">
    <text evidence="5">The sequence shown here is derived from an EMBL/GenBank/DDBJ whole genome shotgun (WGS) entry which is preliminary data.</text>
</comment>
<evidence type="ECO:0000313" key="5">
    <source>
        <dbReference type="EMBL" id="KAH0509011.1"/>
    </source>
</evidence>
<organism evidence="5 6">
    <name type="scientific">Microtus ochrogaster</name>
    <name type="common">Prairie vole</name>
    <dbReference type="NCBI Taxonomy" id="79684"/>
    <lineage>
        <taxon>Eukaryota</taxon>
        <taxon>Metazoa</taxon>
        <taxon>Chordata</taxon>
        <taxon>Craniata</taxon>
        <taxon>Vertebrata</taxon>
        <taxon>Euteleostomi</taxon>
        <taxon>Mammalia</taxon>
        <taxon>Eutheria</taxon>
        <taxon>Euarchontoglires</taxon>
        <taxon>Glires</taxon>
        <taxon>Rodentia</taxon>
        <taxon>Myomorpha</taxon>
        <taxon>Muroidea</taxon>
        <taxon>Cricetidae</taxon>
        <taxon>Arvicolinae</taxon>
        <taxon>Microtus</taxon>
    </lineage>
</organism>
<dbReference type="GO" id="GO:0003723">
    <property type="term" value="F:RNA binding"/>
    <property type="evidence" value="ECO:0007669"/>
    <property type="project" value="InterPro"/>
</dbReference>
<dbReference type="PANTHER" id="PTHR48168">
    <property type="entry name" value="RNA GUANINE-7 METHYLTRANSFERASE-ACTIVATING SUBUNIT-LIKE (PSEUDOGENE)-RELATED"/>
    <property type="match status" value="1"/>
</dbReference>
<accession>A0A8J6GDT4</accession>
<dbReference type="Pfam" id="PF15320">
    <property type="entry name" value="RAM"/>
    <property type="match status" value="1"/>
</dbReference>
<dbReference type="GO" id="GO:0031533">
    <property type="term" value="C:mRNA capping enzyme complex"/>
    <property type="evidence" value="ECO:0007669"/>
    <property type="project" value="InterPro"/>
</dbReference>
<protein>
    <submittedName>
        <fullName evidence="5">RNMT-activating mini protein</fullName>
    </submittedName>
</protein>
<proteinExistence type="inferred from homology"/>
<evidence type="ECO:0000313" key="6">
    <source>
        <dbReference type="Proteomes" id="UP000710432"/>
    </source>
</evidence>
<comment type="subcellular location">
    <subcellularLocation>
        <location evidence="1">Nucleus</location>
    </subcellularLocation>
</comment>
<dbReference type="Proteomes" id="UP000710432">
    <property type="component" value="Unassembled WGS sequence"/>
</dbReference>
<reference evidence="5" key="1">
    <citation type="submission" date="2020-03" db="EMBL/GenBank/DDBJ databases">
        <title>Studies in the Genomics of Life Span.</title>
        <authorList>
            <person name="Glass D."/>
        </authorList>
    </citation>
    <scope>NUCLEOTIDE SEQUENCE</scope>
    <source>
        <strain evidence="5">LTLLF</strain>
        <tissue evidence="5">Muscle</tissue>
    </source>
</reference>
<comment type="similarity">
    <text evidence="3">Belongs to the RAM family.</text>
</comment>
<feature type="compositionally biased region" description="Acidic residues" evidence="4">
    <location>
        <begin position="1"/>
        <end position="10"/>
    </location>
</feature>
<sequence>MSDTSEEIPNFEEMFANRFTQDDKEYQEYLKRPPESPPIVEEWNSRGGGNQRNRGNWLQDNRQFRGRDNRRGWPSDNRSNQWHGRSWGNNYPQQRQEPYYHQQYGQYGPNQRPPYVGSLKAPEQREGLRILLSSVALTWTAEYPAGSRPTLSCEKLFRAKGSKLKEHLWKDKSFRACGNGSAEGTSYNCLDRRQSIPRFLLRRHSATSWM</sequence>
<evidence type="ECO:0000256" key="4">
    <source>
        <dbReference type="SAM" id="MobiDB-lite"/>
    </source>
</evidence>
<feature type="region of interest" description="Disordered" evidence="4">
    <location>
        <begin position="30"/>
        <end position="93"/>
    </location>
</feature>
<keyword evidence="2" id="KW-0539">Nucleus</keyword>
<gene>
    <name evidence="5" type="ORF">LTLLF_160710</name>
</gene>
<name>A0A8J6GDT4_MICOH</name>